<dbReference type="HOGENOM" id="CLU_1166920_0_0_1"/>
<dbReference type="SMART" id="SM00360">
    <property type="entry name" value="RRM"/>
    <property type="match status" value="1"/>
</dbReference>
<dbReference type="AlphaFoldDB" id="B4N0M8"/>
<feature type="region of interest" description="Disordered" evidence="5">
    <location>
        <begin position="53"/>
        <end position="76"/>
    </location>
</feature>
<organism evidence="7 8">
    <name type="scientific">Drosophila willistoni</name>
    <name type="common">Fruit fly</name>
    <dbReference type="NCBI Taxonomy" id="7260"/>
    <lineage>
        <taxon>Eukaryota</taxon>
        <taxon>Metazoa</taxon>
        <taxon>Ecdysozoa</taxon>
        <taxon>Arthropoda</taxon>
        <taxon>Hexapoda</taxon>
        <taxon>Insecta</taxon>
        <taxon>Pterygota</taxon>
        <taxon>Neoptera</taxon>
        <taxon>Endopterygota</taxon>
        <taxon>Diptera</taxon>
        <taxon>Brachycera</taxon>
        <taxon>Muscomorpha</taxon>
        <taxon>Ephydroidea</taxon>
        <taxon>Drosophilidae</taxon>
        <taxon>Drosophila</taxon>
        <taxon>Sophophora</taxon>
    </lineage>
</organism>
<dbReference type="Pfam" id="PF00076">
    <property type="entry name" value="RRM_1"/>
    <property type="match status" value="1"/>
</dbReference>
<evidence type="ECO:0000256" key="2">
    <source>
        <dbReference type="ARBA" id="ARBA00022884"/>
    </source>
</evidence>
<dbReference type="InterPro" id="IPR035979">
    <property type="entry name" value="RBD_domain_sf"/>
</dbReference>
<dbReference type="GO" id="GO:0000381">
    <property type="term" value="P:regulation of alternative mRNA splicing, via spliceosome"/>
    <property type="evidence" value="ECO:0007669"/>
    <property type="project" value="TreeGrafter"/>
</dbReference>
<gene>
    <name evidence="7" type="primary">Dwil\GK24608</name>
    <name evidence="7" type="ORF">Dwil_GK24608</name>
</gene>
<dbReference type="InterPro" id="IPR000504">
    <property type="entry name" value="RRM_dom"/>
</dbReference>
<dbReference type="PANTHER" id="PTHR13798">
    <property type="entry name" value="RNA BINDING MOTIF RBM PROTEIN -RELATED"/>
    <property type="match status" value="1"/>
</dbReference>
<dbReference type="GO" id="GO:0005654">
    <property type="term" value="C:nucleoplasm"/>
    <property type="evidence" value="ECO:0007669"/>
    <property type="project" value="UniProtKB-SubCell"/>
</dbReference>
<dbReference type="Proteomes" id="UP000007798">
    <property type="component" value="Unassembled WGS sequence"/>
</dbReference>
<name>B4N0M8_DROWI</name>
<dbReference type="InterPro" id="IPR052285">
    <property type="entry name" value="NEXT_complex_subunit"/>
</dbReference>
<feature type="compositionally biased region" description="Basic and acidic residues" evidence="5">
    <location>
        <begin position="197"/>
        <end position="222"/>
    </location>
</feature>
<evidence type="ECO:0000256" key="3">
    <source>
        <dbReference type="ARBA" id="ARBA00023242"/>
    </source>
</evidence>
<dbReference type="PhylomeDB" id="B4N0M8"/>
<evidence type="ECO:0000313" key="8">
    <source>
        <dbReference type="Proteomes" id="UP000007798"/>
    </source>
</evidence>
<evidence type="ECO:0000256" key="4">
    <source>
        <dbReference type="PROSITE-ProRule" id="PRU00176"/>
    </source>
</evidence>
<feature type="compositionally biased region" description="Basic residues" evidence="5">
    <location>
        <begin position="223"/>
        <end position="237"/>
    </location>
</feature>
<dbReference type="PROSITE" id="PS50102">
    <property type="entry name" value="RRM"/>
    <property type="match status" value="1"/>
</dbReference>
<proteinExistence type="predicted"/>
<dbReference type="OrthoDB" id="407442at2759"/>
<feature type="region of interest" description="Disordered" evidence="5">
    <location>
        <begin position="152"/>
        <end position="255"/>
    </location>
</feature>
<dbReference type="PANTHER" id="PTHR13798:SF11">
    <property type="entry name" value="RNA-BINDING PROTEIN 7-RELATED"/>
    <property type="match status" value="1"/>
</dbReference>
<dbReference type="EMBL" id="CH963920">
    <property type="protein sequence ID" value="EDW77641.1"/>
    <property type="molecule type" value="Genomic_DNA"/>
</dbReference>
<feature type="compositionally biased region" description="Acidic residues" evidence="5">
    <location>
        <begin position="67"/>
        <end position="76"/>
    </location>
</feature>
<evidence type="ECO:0000259" key="6">
    <source>
        <dbReference type="PROSITE" id="PS50102"/>
    </source>
</evidence>
<dbReference type="eggNOG" id="KOG4454">
    <property type="taxonomic scope" value="Eukaryota"/>
</dbReference>
<keyword evidence="3" id="KW-0539">Nucleus</keyword>
<dbReference type="OMA" id="FVTYQHK"/>
<feature type="domain" description="RRM" evidence="6">
    <location>
        <begin position="79"/>
        <end position="156"/>
    </location>
</feature>
<evidence type="ECO:0000313" key="7">
    <source>
        <dbReference type="EMBL" id="EDW77641.1"/>
    </source>
</evidence>
<evidence type="ECO:0000256" key="1">
    <source>
        <dbReference type="ARBA" id="ARBA00004642"/>
    </source>
</evidence>
<comment type="subcellular location">
    <subcellularLocation>
        <location evidence="1">Nucleus</location>
        <location evidence="1">Nucleoplasm</location>
    </subcellularLocation>
</comment>
<dbReference type="SMR" id="B4N0M8"/>
<dbReference type="CDD" id="cd12336">
    <property type="entry name" value="RRM_RBM7_like"/>
    <property type="match status" value="1"/>
</dbReference>
<protein>
    <recommendedName>
        <fullName evidence="6">RRM domain-containing protein</fullName>
    </recommendedName>
</protein>
<dbReference type="GO" id="GO:0003727">
    <property type="term" value="F:single-stranded RNA binding"/>
    <property type="evidence" value="ECO:0007669"/>
    <property type="project" value="TreeGrafter"/>
</dbReference>
<dbReference type="Gene3D" id="3.30.70.330">
    <property type="match status" value="1"/>
</dbReference>
<dbReference type="KEGG" id="dwi:6644255"/>
<evidence type="ECO:0000256" key="5">
    <source>
        <dbReference type="SAM" id="MobiDB-lite"/>
    </source>
</evidence>
<dbReference type="InterPro" id="IPR012677">
    <property type="entry name" value="Nucleotide-bd_a/b_plait_sf"/>
</dbReference>
<accession>B4N0M8</accession>
<keyword evidence="2 4" id="KW-0694">RNA-binding</keyword>
<sequence length="255" mass="29374">MDHIIAAIHEAAAQQQQQMFQSPFPLMQLQLGGGNYDHAQYISGYGQPIGNYPQPVQGPFSEKEQEYAEDDDEDDEQQRTLFCGNLDERVSEEILYEVFLTAGPIESARIPLDPAGRQRTYGFITYQHACAVPFALELYQGLELFQKKVTIKHQGTPQPSSRDQDQQQRSRNRNPFNPFMPDTSSPSGGASRHMRHSLHDAKPYDRQQDLRRRSDSAVMDRNRSRHHQHQSQNHHNHNTGGNRRSEQRNQGKRRL</sequence>
<dbReference type="SUPFAM" id="SSF54928">
    <property type="entry name" value="RNA-binding domain, RBD"/>
    <property type="match status" value="1"/>
</dbReference>
<dbReference type="STRING" id="7260.B4N0M8"/>
<dbReference type="FunCoup" id="B4N0M8">
    <property type="interactions" value="264"/>
</dbReference>
<keyword evidence="8" id="KW-1185">Reference proteome</keyword>
<dbReference type="InParanoid" id="B4N0M8"/>
<reference evidence="7 8" key="1">
    <citation type="journal article" date="2007" name="Nature">
        <title>Evolution of genes and genomes on the Drosophila phylogeny.</title>
        <authorList>
            <consortium name="Drosophila 12 Genomes Consortium"/>
            <person name="Clark A.G."/>
            <person name="Eisen M.B."/>
            <person name="Smith D.R."/>
            <person name="Bergman C.M."/>
            <person name="Oliver B."/>
            <person name="Markow T.A."/>
            <person name="Kaufman T.C."/>
            <person name="Kellis M."/>
            <person name="Gelbart W."/>
            <person name="Iyer V.N."/>
            <person name="Pollard D.A."/>
            <person name="Sackton T.B."/>
            <person name="Larracuente A.M."/>
            <person name="Singh N.D."/>
            <person name="Abad J.P."/>
            <person name="Abt D.N."/>
            <person name="Adryan B."/>
            <person name="Aguade M."/>
            <person name="Akashi H."/>
            <person name="Anderson W.W."/>
            <person name="Aquadro C.F."/>
            <person name="Ardell D.H."/>
            <person name="Arguello R."/>
            <person name="Artieri C.G."/>
            <person name="Barbash D.A."/>
            <person name="Barker D."/>
            <person name="Barsanti P."/>
            <person name="Batterham P."/>
            <person name="Batzoglou S."/>
            <person name="Begun D."/>
            <person name="Bhutkar A."/>
            <person name="Blanco E."/>
            <person name="Bosak S.A."/>
            <person name="Bradley R.K."/>
            <person name="Brand A.D."/>
            <person name="Brent M.R."/>
            <person name="Brooks A.N."/>
            <person name="Brown R.H."/>
            <person name="Butlin R.K."/>
            <person name="Caggese C."/>
            <person name="Calvi B.R."/>
            <person name="Bernardo de Carvalho A."/>
            <person name="Caspi A."/>
            <person name="Castrezana S."/>
            <person name="Celniker S.E."/>
            <person name="Chang J.L."/>
            <person name="Chapple C."/>
            <person name="Chatterji S."/>
            <person name="Chinwalla A."/>
            <person name="Civetta A."/>
            <person name="Clifton S.W."/>
            <person name="Comeron J.M."/>
            <person name="Costello J.C."/>
            <person name="Coyne J.A."/>
            <person name="Daub J."/>
            <person name="David R.G."/>
            <person name="Delcher A.L."/>
            <person name="Delehaunty K."/>
            <person name="Do C.B."/>
            <person name="Ebling H."/>
            <person name="Edwards K."/>
            <person name="Eickbush T."/>
            <person name="Evans J.D."/>
            <person name="Filipski A."/>
            <person name="Findeiss S."/>
            <person name="Freyhult E."/>
            <person name="Fulton L."/>
            <person name="Fulton R."/>
            <person name="Garcia A.C."/>
            <person name="Gardiner A."/>
            <person name="Garfield D.A."/>
            <person name="Garvin B.E."/>
            <person name="Gibson G."/>
            <person name="Gilbert D."/>
            <person name="Gnerre S."/>
            <person name="Godfrey J."/>
            <person name="Good R."/>
            <person name="Gotea V."/>
            <person name="Gravely B."/>
            <person name="Greenberg A.J."/>
            <person name="Griffiths-Jones S."/>
            <person name="Gross S."/>
            <person name="Guigo R."/>
            <person name="Gustafson E.A."/>
            <person name="Haerty W."/>
            <person name="Hahn M.W."/>
            <person name="Halligan D.L."/>
            <person name="Halpern A.L."/>
            <person name="Halter G.M."/>
            <person name="Han M.V."/>
            <person name="Heger A."/>
            <person name="Hillier L."/>
            <person name="Hinrichs A.S."/>
            <person name="Holmes I."/>
            <person name="Hoskins R.A."/>
            <person name="Hubisz M.J."/>
            <person name="Hultmark D."/>
            <person name="Huntley M.A."/>
            <person name="Jaffe D.B."/>
            <person name="Jagadeeshan S."/>
            <person name="Jeck W.R."/>
            <person name="Johnson J."/>
            <person name="Jones C.D."/>
            <person name="Jordan W.C."/>
            <person name="Karpen G.H."/>
            <person name="Kataoka E."/>
            <person name="Keightley P.D."/>
            <person name="Kheradpour P."/>
            <person name="Kirkness E.F."/>
            <person name="Koerich L.B."/>
            <person name="Kristiansen K."/>
            <person name="Kudrna D."/>
            <person name="Kulathinal R.J."/>
            <person name="Kumar S."/>
            <person name="Kwok R."/>
            <person name="Lander E."/>
            <person name="Langley C.H."/>
            <person name="Lapoint R."/>
            <person name="Lazzaro B.P."/>
            <person name="Lee S.J."/>
            <person name="Levesque L."/>
            <person name="Li R."/>
            <person name="Lin C.F."/>
            <person name="Lin M.F."/>
            <person name="Lindblad-Toh K."/>
            <person name="Llopart A."/>
            <person name="Long M."/>
            <person name="Low L."/>
            <person name="Lozovsky E."/>
            <person name="Lu J."/>
            <person name="Luo M."/>
            <person name="Machado C.A."/>
            <person name="Makalowski W."/>
            <person name="Marzo M."/>
            <person name="Matsuda M."/>
            <person name="Matzkin L."/>
            <person name="McAllister B."/>
            <person name="McBride C.S."/>
            <person name="McKernan B."/>
            <person name="McKernan K."/>
            <person name="Mendez-Lago M."/>
            <person name="Minx P."/>
            <person name="Mollenhauer M.U."/>
            <person name="Montooth K."/>
            <person name="Mount S.M."/>
            <person name="Mu X."/>
            <person name="Myers E."/>
            <person name="Negre B."/>
            <person name="Newfeld S."/>
            <person name="Nielsen R."/>
            <person name="Noor M.A."/>
            <person name="O'Grady P."/>
            <person name="Pachter L."/>
            <person name="Papaceit M."/>
            <person name="Parisi M.J."/>
            <person name="Parisi M."/>
            <person name="Parts L."/>
            <person name="Pedersen J.S."/>
            <person name="Pesole G."/>
            <person name="Phillippy A.M."/>
            <person name="Ponting C.P."/>
            <person name="Pop M."/>
            <person name="Porcelli D."/>
            <person name="Powell J.R."/>
            <person name="Prohaska S."/>
            <person name="Pruitt K."/>
            <person name="Puig M."/>
            <person name="Quesneville H."/>
            <person name="Ram K.R."/>
            <person name="Rand D."/>
            <person name="Rasmussen M.D."/>
            <person name="Reed L.K."/>
            <person name="Reenan R."/>
            <person name="Reily A."/>
            <person name="Remington K.A."/>
            <person name="Rieger T.T."/>
            <person name="Ritchie M.G."/>
            <person name="Robin C."/>
            <person name="Rogers Y.H."/>
            <person name="Rohde C."/>
            <person name="Rozas J."/>
            <person name="Rubenfield M.J."/>
            <person name="Ruiz A."/>
            <person name="Russo S."/>
            <person name="Salzberg S.L."/>
            <person name="Sanchez-Gracia A."/>
            <person name="Saranga D.J."/>
            <person name="Sato H."/>
            <person name="Schaeffer S.W."/>
            <person name="Schatz M.C."/>
            <person name="Schlenke T."/>
            <person name="Schwartz R."/>
            <person name="Segarra C."/>
            <person name="Singh R.S."/>
            <person name="Sirot L."/>
            <person name="Sirota M."/>
            <person name="Sisneros N.B."/>
            <person name="Smith C.D."/>
            <person name="Smith T.F."/>
            <person name="Spieth J."/>
            <person name="Stage D.E."/>
            <person name="Stark A."/>
            <person name="Stephan W."/>
            <person name="Strausberg R.L."/>
            <person name="Strempel S."/>
            <person name="Sturgill D."/>
            <person name="Sutton G."/>
            <person name="Sutton G.G."/>
            <person name="Tao W."/>
            <person name="Teichmann S."/>
            <person name="Tobari Y.N."/>
            <person name="Tomimura Y."/>
            <person name="Tsolas J.M."/>
            <person name="Valente V.L."/>
            <person name="Venter E."/>
            <person name="Venter J.C."/>
            <person name="Vicario S."/>
            <person name="Vieira F.G."/>
            <person name="Vilella A.J."/>
            <person name="Villasante A."/>
            <person name="Walenz B."/>
            <person name="Wang J."/>
            <person name="Wasserman M."/>
            <person name="Watts T."/>
            <person name="Wilson D."/>
            <person name="Wilson R.K."/>
            <person name="Wing R.A."/>
            <person name="Wolfner M.F."/>
            <person name="Wong A."/>
            <person name="Wong G.K."/>
            <person name="Wu C.I."/>
            <person name="Wu G."/>
            <person name="Yamamoto D."/>
            <person name="Yang H.P."/>
            <person name="Yang S.P."/>
            <person name="Yorke J.A."/>
            <person name="Yoshida K."/>
            <person name="Zdobnov E."/>
            <person name="Zhang P."/>
            <person name="Zhang Y."/>
            <person name="Zimin A.V."/>
            <person name="Baldwin J."/>
            <person name="Abdouelleil A."/>
            <person name="Abdulkadir J."/>
            <person name="Abebe A."/>
            <person name="Abera B."/>
            <person name="Abreu J."/>
            <person name="Acer S.C."/>
            <person name="Aftuck L."/>
            <person name="Alexander A."/>
            <person name="An P."/>
            <person name="Anderson E."/>
            <person name="Anderson S."/>
            <person name="Arachi H."/>
            <person name="Azer M."/>
            <person name="Bachantsang P."/>
            <person name="Barry A."/>
            <person name="Bayul T."/>
            <person name="Berlin A."/>
            <person name="Bessette D."/>
            <person name="Bloom T."/>
            <person name="Blye J."/>
            <person name="Boguslavskiy L."/>
            <person name="Bonnet C."/>
            <person name="Boukhgalter B."/>
            <person name="Bourzgui I."/>
            <person name="Brown A."/>
            <person name="Cahill P."/>
            <person name="Channer S."/>
            <person name="Cheshatsang Y."/>
            <person name="Chuda L."/>
            <person name="Citroen M."/>
            <person name="Collymore A."/>
            <person name="Cooke P."/>
            <person name="Costello M."/>
            <person name="D'Aco K."/>
            <person name="Daza R."/>
            <person name="De Haan G."/>
            <person name="DeGray S."/>
            <person name="DeMaso C."/>
            <person name="Dhargay N."/>
            <person name="Dooley K."/>
            <person name="Dooley E."/>
            <person name="Doricent M."/>
            <person name="Dorje P."/>
            <person name="Dorjee K."/>
            <person name="Dupes A."/>
            <person name="Elong R."/>
            <person name="Falk J."/>
            <person name="Farina A."/>
            <person name="Faro S."/>
            <person name="Ferguson D."/>
            <person name="Fisher S."/>
            <person name="Foley C.D."/>
            <person name="Franke A."/>
            <person name="Friedrich D."/>
            <person name="Gadbois L."/>
            <person name="Gearin G."/>
            <person name="Gearin C.R."/>
            <person name="Giannoukos G."/>
            <person name="Goode T."/>
            <person name="Graham J."/>
            <person name="Grandbois E."/>
            <person name="Grewal S."/>
            <person name="Gyaltsen K."/>
            <person name="Hafez N."/>
            <person name="Hagos B."/>
            <person name="Hall J."/>
            <person name="Henson C."/>
            <person name="Hollinger A."/>
            <person name="Honan T."/>
            <person name="Huard M.D."/>
            <person name="Hughes L."/>
            <person name="Hurhula B."/>
            <person name="Husby M.E."/>
            <person name="Kamat A."/>
            <person name="Kanga B."/>
            <person name="Kashin S."/>
            <person name="Khazanovich D."/>
            <person name="Kisner P."/>
            <person name="Lance K."/>
            <person name="Lara M."/>
            <person name="Lee W."/>
            <person name="Lennon N."/>
            <person name="Letendre F."/>
            <person name="LeVine R."/>
            <person name="Lipovsky A."/>
            <person name="Liu X."/>
            <person name="Liu J."/>
            <person name="Liu S."/>
            <person name="Lokyitsang T."/>
            <person name="Lokyitsang Y."/>
            <person name="Lubonja R."/>
            <person name="Lui A."/>
            <person name="MacDonald P."/>
            <person name="Magnisalis V."/>
            <person name="Maru K."/>
            <person name="Matthews C."/>
            <person name="McCusker W."/>
            <person name="McDonough S."/>
            <person name="Mehta T."/>
            <person name="Meldrim J."/>
            <person name="Meneus L."/>
            <person name="Mihai O."/>
            <person name="Mihalev A."/>
            <person name="Mihova T."/>
            <person name="Mittelman R."/>
            <person name="Mlenga V."/>
            <person name="Montmayeur A."/>
            <person name="Mulrain L."/>
            <person name="Navidi A."/>
            <person name="Naylor J."/>
            <person name="Negash T."/>
            <person name="Nguyen T."/>
            <person name="Nguyen N."/>
            <person name="Nicol R."/>
            <person name="Norbu C."/>
            <person name="Norbu N."/>
            <person name="Novod N."/>
            <person name="O'Neill B."/>
            <person name="Osman S."/>
            <person name="Markiewicz E."/>
            <person name="Oyono O.L."/>
            <person name="Patti C."/>
            <person name="Phunkhang P."/>
            <person name="Pierre F."/>
            <person name="Priest M."/>
            <person name="Raghuraman S."/>
            <person name="Rege F."/>
            <person name="Reyes R."/>
            <person name="Rise C."/>
            <person name="Rogov P."/>
            <person name="Ross K."/>
            <person name="Ryan E."/>
            <person name="Settipalli S."/>
            <person name="Shea T."/>
            <person name="Sherpa N."/>
            <person name="Shi L."/>
            <person name="Shih D."/>
            <person name="Sparrow T."/>
            <person name="Spaulding J."/>
            <person name="Stalker J."/>
            <person name="Stange-Thomann N."/>
            <person name="Stavropoulos S."/>
            <person name="Stone C."/>
            <person name="Strader C."/>
            <person name="Tesfaye S."/>
            <person name="Thomson T."/>
            <person name="Thoulutsang Y."/>
            <person name="Thoulutsang D."/>
            <person name="Topham K."/>
            <person name="Topping I."/>
            <person name="Tsamla T."/>
            <person name="Vassiliev H."/>
            <person name="Vo A."/>
            <person name="Wangchuk T."/>
            <person name="Wangdi T."/>
            <person name="Weiand M."/>
            <person name="Wilkinson J."/>
            <person name="Wilson A."/>
            <person name="Yadav S."/>
            <person name="Young G."/>
            <person name="Yu Q."/>
            <person name="Zembek L."/>
            <person name="Zhong D."/>
            <person name="Zimmer A."/>
            <person name="Zwirko Z."/>
            <person name="Jaffe D.B."/>
            <person name="Alvarez P."/>
            <person name="Brockman W."/>
            <person name="Butler J."/>
            <person name="Chin C."/>
            <person name="Gnerre S."/>
            <person name="Grabherr M."/>
            <person name="Kleber M."/>
            <person name="Mauceli E."/>
            <person name="MacCallum I."/>
        </authorList>
    </citation>
    <scope>NUCLEOTIDE SEQUENCE [LARGE SCALE GENOMIC DNA]</scope>
    <source>
        <strain evidence="8">Tucson 14030-0811.24</strain>
    </source>
</reference>